<organism evidence="2 3">
    <name type="scientific">Purpureocillium lilacinum</name>
    <name type="common">Paecilomyces lilacinus</name>
    <dbReference type="NCBI Taxonomy" id="33203"/>
    <lineage>
        <taxon>Eukaryota</taxon>
        <taxon>Fungi</taxon>
        <taxon>Dikarya</taxon>
        <taxon>Ascomycota</taxon>
        <taxon>Pezizomycotina</taxon>
        <taxon>Sordariomycetes</taxon>
        <taxon>Hypocreomycetidae</taxon>
        <taxon>Hypocreales</taxon>
        <taxon>Ophiocordycipitaceae</taxon>
        <taxon>Purpureocillium</taxon>
    </lineage>
</organism>
<feature type="compositionally biased region" description="Basic and acidic residues" evidence="1">
    <location>
        <begin position="261"/>
        <end position="275"/>
    </location>
</feature>
<gene>
    <name evidence="2" type="ORF">Purlil1_3785</name>
</gene>
<reference evidence="2 3" key="1">
    <citation type="journal article" date="2024" name="Microbiol. Resour. Announc.">
        <title>Genome annotations for the ascomycete fungi Trichoderma harzianum, Trichoderma aggressivum, and Purpureocillium lilacinum.</title>
        <authorList>
            <person name="Beijen E.P.W."/>
            <person name="Ohm R.A."/>
        </authorList>
    </citation>
    <scope>NUCLEOTIDE SEQUENCE [LARGE SCALE GENOMIC DNA]</scope>
    <source>
        <strain evidence="2 3">CBS 150709</strain>
    </source>
</reference>
<feature type="compositionally biased region" description="Basic and acidic residues" evidence="1">
    <location>
        <begin position="389"/>
        <end position="402"/>
    </location>
</feature>
<name>A0ABR0C6E5_PURLI</name>
<feature type="region of interest" description="Disordered" evidence="1">
    <location>
        <begin position="344"/>
        <end position="411"/>
    </location>
</feature>
<evidence type="ECO:0000256" key="1">
    <source>
        <dbReference type="SAM" id="MobiDB-lite"/>
    </source>
</evidence>
<accession>A0ABR0C6E5</accession>
<dbReference type="Proteomes" id="UP001287286">
    <property type="component" value="Unassembled WGS sequence"/>
</dbReference>
<feature type="region of interest" description="Disordered" evidence="1">
    <location>
        <begin position="242"/>
        <end position="276"/>
    </location>
</feature>
<dbReference type="EMBL" id="JAWRVI010000010">
    <property type="protein sequence ID" value="KAK4091946.1"/>
    <property type="molecule type" value="Genomic_DNA"/>
</dbReference>
<proteinExistence type="predicted"/>
<feature type="compositionally biased region" description="Basic and acidic residues" evidence="1">
    <location>
        <begin position="344"/>
        <end position="360"/>
    </location>
</feature>
<evidence type="ECO:0000313" key="2">
    <source>
        <dbReference type="EMBL" id="KAK4091946.1"/>
    </source>
</evidence>
<protein>
    <submittedName>
        <fullName evidence="2">Uncharacterized protein</fullName>
    </submittedName>
</protein>
<comment type="caution">
    <text evidence="2">The sequence shown here is derived from an EMBL/GenBank/DDBJ whole genome shotgun (WGS) entry which is preliminary data.</text>
</comment>
<keyword evidence="3" id="KW-1185">Reference proteome</keyword>
<sequence length="411" mass="45485">MWSSNRICTGFATVHGSDRGACMVRSSTEQPIDTTPGQPATTRAFDIHIALHLAHRIAQKSDGRCMIHAPWLQRIRRRQLIMHIGPASLARWGANELAAEGDDRGRLGGGDSRQLIPAARAVSVTTITTRKLFRTGDRWPSTDMPYSRRFRGHTLRGTFDVPCRTKHSMRDARQNEVDKVVETSLTRCVSTGERLQCKALYSPWQANDTGGCWKVASIRHLICPWQPNEARGTQAQRSGFTAKTRTGSANPGHGAIGNQKEAGRRKLGRHSESGETLRSTCTSVTYLVSLRTRTLAPGRQTRREARAAALPCRFRVGRTAGRDDGVPRRTQGYVGTHRLDVRQDKTRQTWSRSDRDESHHGTGWRCDATTRTGAGEAGGRTMGQMGSDDDARTARATGEKHGRSQPCFPPQ</sequence>
<evidence type="ECO:0000313" key="3">
    <source>
        <dbReference type="Proteomes" id="UP001287286"/>
    </source>
</evidence>